<protein>
    <submittedName>
        <fullName evidence="8">LRP5-like protein</fullName>
    </submittedName>
</protein>
<evidence type="ECO:0000259" key="7">
    <source>
        <dbReference type="PROSITE" id="PS50923"/>
    </source>
</evidence>
<dbReference type="Gene3D" id="2.10.70.10">
    <property type="entry name" value="Complement Module, domain 1"/>
    <property type="match status" value="1"/>
</dbReference>
<dbReference type="InterPro" id="IPR000033">
    <property type="entry name" value="LDLR_classB_rpt"/>
</dbReference>
<dbReference type="CDD" id="cd00033">
    <property type="entry name" value="CCP"/>
    <property type="match status" value="1"/>
</dbReference>
<keyword evidence="5" id="KW-0472">Membrane</keyword>
<keyword evidence="5" id="KW-0812">Transmembrane</keyword>
<keyword evidence="9" id="KW-1185">Reference proteome</keyword>
<dbReference type="Proteomes" id="UP001164746">
    <property type="component" value="Chromosome 8"/>
</dbReference>
<feature type="repeat" description="LDL-receptor class B" evidence="3">
    <location>
        <begin position="168"/>
        <end position="211"/>
    </location>
</feature>
<dbReference type="SUPFAM" id="SSF63829">
    <property type="entry name" value="Calcium-dependent phosphotriesterase"/>
    <property type="match status" value="1"/>
</dbReference>
<name>A0ABY7ESW6_MYAAR</name>
<keyword evidence="5" id="KW-1133">Transmembrane helix</keyword>
<evidence type="ECO:0000313" key="8">
    <source>
        <dbReference type="EMBL" id="WAR11896.1"/>
    </source>
</evidence>
<keyword evidence="6" id="KW-0732">Signal</keyword>
<gene>
    <name evidence="8" type="ORF">MAR_026076</name>
</gene>
<dbReference type="SMART" id="SM00032">
    <property type="entry name" value="CCP"/>
    <property type="match status" value="3"/>
</dbReference>
<dbReference type="SUPFAM" id="SSF57535">
    <property type="entry name" value="Complement control module/SCR domain"/>
    <property type="match status" value="1"/>
</dbReference>
<reference evidence="8" key="1">
    <citation type="submission" date="2022-11" db="EMBL/GenBank/DDBJ databases">
        <title>Centuries of genome instability and evolution in soft-shell clam transmissible cancer (bioRxiv).</title>
        <authorList>
            <person name="Hart S.F.M."/>
            <person name="Yonemitsu M.A."/>
            <person name="Giersch R.M."/>
            <person name="Beal B.F."/>
            <person name="Arriagada G."/>
            <person name="Davis B.W."/>
            <person name="Ostrander E.A."/>
            <person name="Goff S.P."/>
            <person name="Metzger M.J."/>
        </authorList>
    </citation>
    <scope>NUCLEOTIDE SEQUENCE</scope>
    <source>
        <strain evidence="8">MELC-2E11</strain>
        <tissue evidence="8">Siphon/mantle</tissue>
    </source>
</reference>
<feature type="compositionally biased region" description="Polar residues" evidence="4">
    <location>
        <begin position="288"/>
        <end position="302"/>
    </location>
</feature>
<feature type="transmembrane region" description="Helical" evidence="5">
    <location>
        <begin position="901"/>
        <end position="922"/>
    </location>
</feature>
<dbReference type="InterPro" id="IPR050778">
    <property type="entry name" value="Cueball_EGF_LRP_Nidogen"/>
</dbReference>
<dbReference type="SMART" id="SM00135">
    <property type="entry name" value="LY"/>
    <property type="match status" value="5"/>
</dbReference>
<accession>A0ABY7ESW6</accession>
<dbReference type="InterPro" id="IPR011042">
    <property type="entry name" value="6-blade_b-propeller_TolB-like"/>
</dbReference>
<organism evidence="8 9">
    <name type="scientific">Mya arenaria</name>
    <name type="common">Soft-shell clam</name>
    <dbReference type="NCBI Taxonomy" id="6604"/>
    <lineage>
        <taxon>Eukaryota</taxon>
        <taxon>Metazoa</taxon>
        <taxon>Spiralia</taxon>
        <taxon>Lophotrochozoa</taxon>
        <taxon>Mollusca</taxon>
        <taxon>Bivalvia</taxon>
        <taxon>Autobranchia</taxon>
        <taxon>Heteroconchia</taxon>
        <taxon>Euheterodonta</taxon>
        <taxon>Imparidentia</taxon>
        <taxon>Neoheterodontei</taxon>
        <taxon>Myida</taxon>
        <taxon>Myoidea</taxon>
        <taxon>Myidae</taxon>
        <taxon>Mya</taxon>
    </lineage>
</organism>
<dbReference type="EMBL" id="CP111019">
    <property type="protein sequence ID" value="WAR11896.1"/>
    <property type="molecule type" value="Genomic_DNA"/>
</dbReference>
<evidence type="ECO:0000256" key="1">
    <source>
        <dbReference type="ARBA" id="ARBA00023157"/>
    </source>
</evidence>
<dbReference type="Pfam" id="PF00084">
    <property type="entry name" value="Sushi"/>
    <property type="match status" value="2"/>
</dbReference>
<feature type="signal peptide" evidence="6">
    <location>
        <begin position="1"/>
        <end position="28"/>
    </location>
</feature>
<evidence type="ECO:0000256" key="5">
    <source>
        <dbReference type="SAM" id="Phobius"/>
    </source>
</evidence>
<feature type="region of interest" description="Disordered" evidence="4">
    <location>
        <begin position="272"/>
        <end position="325"/>
    </location>
</feature>
<proteinExistence type="predicted"/>
<dbReference type="Pfam" id="PF00058">
    <property type="entry name" value="Ldl_recept_b"/>
    <property type="match status" value="1"/>
</dbReference>
<keyword evidence="1 2" id="KW-1015">Disulfide bond</keyword>
<dbReference type="InterPro" id="IPR000436">
    <property type="entry name" value="Sushi_SCR_CCP_dom"/>
</dbReference>
<feature type="disulfide bond" evidence="2">
    <location>
        <begin position="848"/>
        <end position="875"/>
    </location>
</feature>
<dbReference type="SUPFAM" id="SSF63825">
    <property type="entry name" value="YWTD domain"/>
    <property type="match status" value="1"/>
</dbReference>
<evidence type="ECO:0000256" key="2">
    <source>
        <dbReference type="PROSITE-ProRule" id="PRU00302"/>
    </source>
</evidence>
<feature type="chain" id="PRO_5046762085" evidence="6">
    <location>
        <begin position="29"/>
        <end position="1028"/>
    </location>
</feature>
<dbReference type="PANTHER" id="PTHR46513">
    <property type="entry name" value="VITELLOGENIN RECEPTOR-LIKE PROTEIN-RELATED-RELATED"/>
    <property type="match status" value="1"/>
</dbReference>
<evidence type="ECO:0000256" key="4">
    <source>
        <dbReference type="SAM" id="MobiDB-lite"/>
    </source>
</evidence>
<dbReference type="PROSITE" id="PS50923">
    <property type="entry name" value="SUSHI"/>
    <property type="match status" value="2"/>
</dbReference>
<dbReference type="Gene3D" id="2.10.25.10">
    <property type="entry name" value="Laminin"/>
    <property type="match status" value="1"/>
</dbReference>
<dbReference type="PROSITE" id="PS51120">
    <property type="entry name" value="LDLRB"/>
    <property type="match status" value="1"/>
</dbReference>
<feature type="domain" description="Sushi" evidence="7">
    <location>
        <begin position="816"/>
        <end position="877"/>
    </location>
</feature>
<dbReference type="InterPro" id="IPR035976">
    <property type="entry name" value="Sushi/SCR/CCP_sf"/>
</dbReference>
<comment type="caution">
    <text evidence="2">Lacks conserved residue(s) required for the propagation of feature annotation.</text>
</comment>
<evidence type="ECO:0000256" key="6">
    <source>
        <dbReference type="SAM" id="SignalP"/>
    </source>
</evidence>
<dbReference type="Gene3D" id="2.120.10.30">
    <property type="entry name" value="TolB, C-terminal domain"/>
    <property type="match status" value="3"/>
</dbReference>
<evidence type="ECO:0000256" key="3">
    <source>
        <dbReference type="PROSITE-ProRule" id="PRU00461"/>
    </source>
</evidence>
<sequence>MRPKTMQVPARKCLTAVLLVSCWTLTAGQVTSTTKAPTVTTTAAGDPNATVYPKERGLIFTTYDDYSSDFAHLRHLPMMPGYQNWSGGVPGVAFTNIYIKFLSIDVDFHEKMIAVDWLSHTVYWTDSIYRWICAAAGQMEKINDDIYTILVDQGLEAPAGIALHPMEGIMFWSDSGKHPKIERGDMTGKNRHTIVSNNLLAPKTLEVDTVARRLFWIDRDKSTIESVTFDGTDRQTLRRIPHTHICLADIRVSANAYYDSPCVFTVIRSIPSNQTTTPSSRRRRQVTDGTNVTSPAPTQKTSPPTVNTTTQAPPTTTTPAPTAAPGDFIQHVEVDSIGRAFYYSDASNRIYKRPVDLNINDTAKELVTYAVGEVTEDGGTETVRETNDMPANLMVLPHESGSSIKKMAMDGTGTIMTLNSEAANPKALSVDYDKKLIYWVNEDDELYEMKTDGSLAHRVKQLSTNTFAIAVHKINLRRYSIRPFQLQLLEAITRKATLISMRTLKWRLRTDLLDPFHERQVYKEMCMYNRLQIDGRRNRVHIRWLFFTADDYYFGESYIGRSNMDGTQYKALITTENGEHVVAPDGLCIDYIHEQFFWSDRVTNIIQSCNFEGTVCETKVNLTGQHAEIPSAGCKARNGLGDCSTICVPTSGTKGRVCMCEEGEYLNDDERTCSNVYQCNEFIMQDDGVEVTFDYDTCLRHFGDECDIICPINYVPTSTAISKQKCLNSGWANETAVLCEVPQCPMTLMNGLAQIAANCDVSAGKLCKYTCADGYTLNSKLPSLTCGVNGQWVVKSDQPCIYEVICRKDLTWHPQNACQEAKCDMSFGSVTIQKDCDLKINSKCGYSCSSSFEKHSNVTMLTCRADGTWNQTNVCLEASNVAVTDAQTGSGGAISQAGATAGIVILVVIIVALVLVIAFVFFRKRKSSEVPYSTASFHNKGDVAIENPGYQATPSATPTPDRRDLIASPIRLAVVVPKTMGSLTRCTIITNQEANNWRKQRRSISPWMVTTAFLPKTLGSRNSRSRIS</sequence>
<keyword evidence="2" id="KW-0768">Sushi</keyword>
<evidence type="ECO:0000313" key="9">
    <source>
        <dbReference type="Proteomes" id="UP001164746"/>
    </source>
</evidence>
<feature type="compositionally biased region" description="Low complexity" evidence="4">
    <location>
        <begin position="303"/>
        <end position="325"/>
    </location>
</feature>
<feature type="domain" description="Sushi" evidence="7">
    <location>
        <begin position="737"/>
        <end position="802"/>
    </location>
</feature>